<dbReference type="PATRIC" id="fig|245018.3.peg.1565"/>
<organism evidence="1 2">
    <name type="scientific">Anaerostipes hadrus</name>
    <dbReference type="NCBI Taxonomy" id="649756"/>
    <lineage>
        <taxon>Bacteria</taxon>
        <taxon>Bacillati</taxon>
        <taxon>Bacillota</taxon>
        <taxon>Clostridia</taxon>
        <taxon>Lachnospirales</taxon>
        <taxon>Lachnospiraceae</taxon>
        <taxon>Anaerostipes</taxon>
    </lineage>
</organism>
<protein>
    <recommendedName>
        <fullName evidence="3">Bacteriophage abortive infection AbiH</fullName>
    </recommendedName>
</protein>
<dbReference type="Pfam" id="PF14253">
    <property type="entry name" value="AbiH"/>
    <property type="match status" value="1"/>
</dbReference>
<dbReference type="KEGG" id="bprl:CL2_12490"/>
<dbReference type="Proteomes" id="UP000008960">
    <property type="component" value="Chromosome"/>
</dbReference>
<gene>
    <name evidence="1" type="ORF">CL2_12490</name>
</gene>
<evidence type="ECO:0000313" key="1">
    <source>
        <dbReference type="EMBL" id="CBL38224.1"/>
    </source>
</evidence>
<evidence type="ECO:0000313" key="2">
    <source>
        <dbReference type="Proteomes" id="UP000008960"/>
    </source>
</evidence>
<proteinExistence type="predicted"/>
<evidence type="ECO:0008006" key="3">
    <source>
        <dbReference type="Google" id="ProtNLM"/>
    </source>
</evidence>
<name>D4N029_ANAHA</name>
<reference evidence="1 2" key="2">
    <citation type="submission" date="2010-03" db="EMBL/GenBank/DDBJ databases">
        <authorList>
            <person name="Pajon A."/>
        </authorList>
    </citation>
    <scope>NUCLEOTIDE SEQUENCE [LARGE SCALE GENOMIC DNA]</scope>
    <source>
        <strain evidence="1 2">SSC/2</strain>
    </source>
</reference>
<accession>D4N029</accession>
<reference evidence="1 2" key="1">
    <citation type="submission" date="2010-03" db="EMBL/GenBank/DDBJ databases">
        <title>The genome sequence of Clostridiales sp. SSC/2.</title>
        <authorList>
            <consortium name="metaHIT consortium -- http://www.metahit.eu/"/>
            <person name="Pajon A."/>
            <person name="Turner K."/>
            <person name="Parkhill J."/>
            <person name="Duncan S."/>
            <person name="Flint H."/>
        </authorList>
    </citation>
    <scope>NUCLEOTIDE SEQUENCE [LARGE SCALE GENOMIC DNA]</scope>
    <source>
        <strain evidence="1 2">SSC/2</strain>
    </source>
</reference>
<dbReference type="InterPro" id="IPR025935">
    <property type="entry name" value="AbiH"/>
</dbReference>
<dbReference type="AlphaFoldDB" id="D4N029"/>
<dbReference type="RefSeq" id="WP_008391285.1">
    <property type="nucleotide sequence ID" value="NC_021016.1"/>
</dbReference>
<dbReference type="EMBL" id="FP929061">
    <property type="protein sequence ID" value="CBL38224.1"/>
    <property type="molecule type" value="Genomic_DNA"/>
</dbReference>
<sequence length="302" mass="35946">MKLFIIGNGFDIGHGLATQYWNFRTYLEKMYPEFLYAFEEHYYIYPKMSDARKAELLWNELETNLANINEDVIIENGVNMDMNLDSGDVGIEDTLYEYFSDEYSYIAYLAKYLKQWVRTIRIRDTKKKSSLITNDSLYITFNYTSVLENVYRISPSNITHIHGSLRKYDIDPVLGHGNHERIERILLKKEEAERLFDEKWISICKVVEDYYKRTYKNTSCYISRISKFDDKAIDEICVIGHSLSGVDKNYFNRIDNLTKGRLIWKVYYYHPDEKEKLKNNLLDIGIDTERIKLIPSEEFYDL</sequence>